<sequence length="136" mass="14748">MPFITFLLISCSNEEIAKGLEVSNSDNTFTARYFNVGSGGAVGTVTDFVNIQETGEDFDDSKNIIFRSAGAMSSMCLTWLGTDQLEIGISNHSFDKNKGDVIIGNTEINISLVKVAKENCKGIYGSIQAYGKPFKK</sequence>
<protein>
    <submittedName>
        <fullName evidence="1">Uncharacterized protein</fullName>
    </submittedName>
</protein>
<keyword evidence="2" id="KW-1185">Reference proteome</keyword>
<reference evidence="1 2" key="1">
    <citation type="submission" date="2018-05" db="EMBL/GenBank/DDBJ databases">
        <title>Leucothrix arctica sp. nov., isolated from Arctic seawater.</title>
        <authorList>
            <person name="Choi A."/>
            <person name="Baek K."/>
        </authorList>
    </citation>
    <scope>NUCLEOTIDE SEQUENCE [LARGE SCALE GENOMIC DNA]</scope>
    <source>
        <strain evidence="1 2">JCM 18388</strain>
    </source>
</reference>
<comment type="caution">
    <text evidence="1">The sequence shown here is derived from an EMBL/GenBank/DDBJ whole genome shotgun (WGS) entry which is preliminary data.</text>
</comment>
<name>A0A317CPW5_9GAMM</name>
<evidence type="ECO:0000313" key="2">
    <source>
        <dbReference type="Proteomes" id="UP000245539"/>
    </source>
</evidence>
<accession>A0A317CPW5</accession>
<gene>
    <name evidence="1" type="ORF">DKW60_00575</name>
</gene>
<evidence type="ECO:0000313" key="1">
    <source>
        <dbReference type="EMBL" id="PWR00736.1"/>
    </source>
</evidence>
<organism evidence="1 2">
    <name type="scientific">Leucothrix pacifica</name>
    <dbReference type="NCBI Taxonomy" id="1247513"/>
    <lineage>
        <taxon>Bacteria</taxon>
        <taxon>Pseudomonadati</taxon>
        <taxon>Pseudomonadota</taxon>
        <taxon>Gammaproteobacteria</taxon>
        <taxon>Thiotrichales</taxon>
        <taxon>Thiotrichaceae</taxon>
        <taxon>Leucothrix</taxon>
    </lineage>
</organism>
<dbReference type="AlphaFoldDB" id="A0A317CPW5"/>
<dbReference type="EMBL" id="QGKM01000001">
    <property type="protein sequence ID" value="PWR00736.1"/>
    <property type="molecule type" value="Genomic_DNA"/>
</dbReference>
<dbReference type="Proteomes" id="UP000245539">
    <property type="component" value="Unassembled WGS sequence"/>
</dbReference>
<proteinExistence type="predicted"/>